<dbReference type="EMBL" id="ARXV01000005">
    <property type="protein sequence ID" value="KGD65102.1"/>
    <property type="molecule type" value="Genomic_DNA"/>
</dbReference>
<gene>
    <name evidence="1" type="ORF">Y5S_01536</name>
</gene>
<evidence type="ECO:0000313" key="1">
    <source>
        <dbReference type="EMBL" id="KGD65102.1"/>
    </source>
</evidence>
<organism evidence="1 2">
    <name type="scientific">Alcanivorax nanhaiticus</name>
    <dbReference type="NCBI Taxonomy" id="1177154"/>
    <lineage>
        <taxon>Bacteria</taxon>
        <taxon>Pseudomonadati</taxon>
        <taxon>Pseudomonadota</taxon>
        <taxon>Gammaproteobacteria</taxon>
        <taxon>Oceanospirillales</taxon>
        <taxon>Alcanivoracaceae</taxon>
        <taxon>Alcanivorax</taxon>
    </lineage>
</organism>
<dbReference type="Proteomes" id="UP000029444">
    <property type="component" value="Unassembled WGS sequence"/>
</dbReference>
<dbReference type="OrthoDB" id="6306475at2"/>
<dbReference type="STRING" id="1177154.Y5S_01536"/>
<sequence>MEKLAAIPPSVATQASRIMRVITVSPQLCLCCEDSGEQLTAVDAAVLPAPLQPGDRVLAQSTLQGWVITALLAGERMPLVAMDDDGRLSLQCDKGIRLQVADARIDIAPDGCITVDGKEVHTLASGLQRILGATVQIN</sequence>
<protein>
    <recommendedName>
        <fullName evidence="3">Gp5/Type VI secretion system Vgr protein OB-fold domain-containing protein</fullName>
    </recommendedName>
</protein>
<proteinExistence type="predicted"/>
<dbReference type="PATRIC" id="fig|1177154.3.peg.1568"/>
<dbReference type="AlphaFoldDB" id="A0A095SKN2"/>
<reference evidence="1 2" key="1">
    <citation type="submission" date="2012-09" db="EMBL/GenBank/DDBJ databases">
        <title>Genome Sequence of alkane-degrading Bacterium Alcanivorax sp. 19-m-6.</title>
        <authorList>
            <person name="Lai Q."/>
            <person name="Shao Z."/>
        </authorList>
    </citation>
    <scope>NUCLEOTIDE SEQUENCE [LARGE SCALE GENOMIC DNA]</scope>
    <source>
        <strain evidence="1 2">19-m-6</strain>
    </source>
</reference>
<comment type="caution">
    <text evidence="1">The sequence shown here is derived from an EMBL/GenBank/DDBJ whole genome shotgun (WGS) entry which is preliminary data.</text>
</comment>
<dbReference type="RefSeq" id="WP_035231985.1">
    <property type="nucleotide sequence ID" value="NZ_ARXV01000005.1"/>
</dbReference>
<evidence type="ECO:0008006" key="3">
    <source>
        <dbReference type="Google" id="ProtNLM"/>
    </source>
</evidence>
<accession>A0A095SKN2</accession>
<name>A0A095SKN2_9GAMM</name>
<evidence type="ECO:0000313" key="2">
    <source>
        <dbReference type="Proteomes" id="UP000029444"/>
    </source>
</evidence>
<keyword evidence="2" id="KW-1185">Reference proteome</keyword>